<dbReference type="EMBL" id="MU805965">
    <property type="protein sequence ID" value="KAJ3843867.1"/>
    <property type="molecule type" value="Genomic_DNA"/>
</dbReference>
<dbReference type="AlphaFoldDB" id="A0AA38UJB4"/>
<name>A0AA38UJB4_9AGAR</name>
<feature type="chain" id="PRO_5041396757" evidence="1">
    <location>
        <begin position="31"/>
        <end position="136"/>
    </location>
</feature>
<evidence type="ECO:0000313" key="2">
    <source>
        <dbReference type="EMBL" id="KAJ3843867.1"/>
    </source>
</evidence>
<dbReference type="Proteomes" id="UP001163846">
    <property type="component" value="Unassembled WGS sequence"/>
</dbReference>
<accession>A0AA38UJB4</accession>
<comment type="caution">
    <text evidence="2">The sequence shown here is derived from an EMBL/GenBank/DDBJ whole genome shotgun (WGS) entry which is preliminary data.</text>
</comment>
<organism evidence="2 3">
    <name type="scientific">Lentinula raphanica</name>
    <dbReference type="NCBI Taxonomy" id="153919"/>
    <lineage>
        <taxon>Eukaryota</taxon>
        <taxon>Fungi</taxon>
        <taxon>Dikarya</taxon>
        <taxon>Basidiomycota</taxon>
        <taxon>Agaricomycotina</taxon>
        <taxon>Agaricomycetes</taxon>
        <taxon>Agaricomycetidae</taxon>
        <taxon>Agaricales</taxon>
        <taxon>Marasmiineae</taxon>
        <taxon>Omphalotaceae</taxon>
        <taxon>Lentinula</taxon>
    </lineage>
</organism>
<gene>
    <name evidence="2" type="ORF">F5878DRAFT_214269</name>
</gene>
<keyword evidence="1" id="KW-0732">Signal</keyword>
<evidence type="ECO:0000256" key="1">
    <source>
        <dbReference type="SAM" id="SignalP"/>
    </source>
</evidence>
<sequence length="136" mass="15645">MFRSTLLRHLPQTMYLLLFMAYLSITLVVALPLPNPDSVPQPEPDQKMKIWHYNWITGNHQVSLDLAPVASEASCMACRIPGLYCLGYNDGKFHKNDPRQPEEKKRFEQSLLSVQELQSALDARNIRMDLNPVQSY</sequence>
<proteinExistence type="predicted"/>
<reference evidence="2" key="1">
    <citation type="submission" date="2022-08" db="EMBL/GenBank/DDBJ databases">
        <authorList>
            <consortium name="DOE Joint Genome Institute"/>
            <person name="Min B."/>
            <person name="Riley R."/>
            <person name="Sierra-Patev S."/>
            <person name="Naranjo-Ortiz M."/>
            <person name="Looney B."/>
            <person name="Konkel Z."/>
            <person name="Slot J.C."/>
            <person name="Sakamoto Y."/>
            <person name="Steenwyk J.L."/>
            <person name="Rokas A."/>
            <person name="Carro J."/>
            <person name="Camarero S."/>
            <person name="Ferreira P."/>
            <person name="Molpeceres G."/>
            <person name="Ruiz-Duenas F.J."/>
            <person name="Serrano A."/>
            <person name="Henrissat B."/>
            <person name="Drula E."/>
            <person name="Hughes K.W."/>
            <person name="Mata J.L."/>
            <person name="Ishikawa N.K."/>
            <person name="Vargas-Isla R."/>
            <person name="Ushijima S."/>
            <person name="Smith C.A."/>
            <person name="Ahrendt S."/>
            <person name="Andreopoulos W."/>
            <person name="He G."/>
            <person name="Labutti K."/>
            <person name="Lipzen A."/>
            <person name="Ng V."/>
            <person name="Sandor L."/>
            <person name="Barry K."/>
            <person name="Martinez A.T."/>
            <person name="Xiao Y."/>
            <person name="Gibbons J.G."/>
            <person name="Terashima K."/>
            <person name="Hibbett D.S."/>
            <person name="Grigoriev I.V."/>
        </authorList>
    </citation>
    <scope>NUCLEOTIDE SEQUENCE</scope>
    <source>
        <strain evidence="2">TFB9207</strain>
    </source>
</reference>
<feature type="signal peptide" evidence="1">
    <location>
        <begin position="1"/>
        <end position="30"/>
    </location>
</feature>
<protein>
    <submittedName>
        <fullName evidence="2">Uncharacterized protein</fullName>
    </submittedName>
</protein>
<keyword evidence="3" id="KW-1185">Reference proteome</keyword>
<evidence type="ECO:0000313" key="3">
    <source>
        <dbReference type="Proteomes" id="UP001163846"/>
    </source>
</evidence>